<keyword evidence="4" id="KW-1185">Reference proteome</keyword>
<evidence type="ECO:0000313" key="3">
    <source>
        <dbReference type="EMBL" id="KAF2190883.1"/>
    </source>
</evidence>
<accession>A0A6A6EHU2</accession>
<evidence type="ECO:0000256" key="2">
    <source>
        <dbReference type="SAM" id="MobiDB-lite"/>
    </source>
</evidence>
<proteinExistence type="predicted"/>
<dbReference type="OrthoDB" id="3799016at2759"/>
<gene>
    <name evidence="3" type="ORF">K469DRAFT_747261</name>
</gene>
<reference evidence="3" key="1">
    <citation type="journal article" date="2020" name="Stud. Mycol.">
        <title>101 Dothideomycetes genomes: a test case for predicting lifestyles and emergence of pathogens.</title>
        <authorList>
            <person name="Haridas S."/>
            <person name="Albert R."/>
            <person name="Binder M."/>
            <person name="Bloem J."/>
            <person name="Labutti K."/>
            <person name="Salamov A."/>
            <person name="Andreopoulos B."/>
            <person name="Baker S."/>
            <person name="Barry K."/>
            <person name="Bills G."/>
            <person name="Bluhm B."/>
            <person name="Cannon C."/>
            <person name="Castanera R."/>
            <person name="Culley D."/>
            <person name="Daum C."/>
            <person name="Ezra D."/>
            <person name="Gonzalez J."/>
            <person name="Henrissat B."/>
            <person name="Kuo A."/>
            <person name="Liang C."/>
            <person name="Lipzen A."/>
            <person name="Lutzoni F."/>
            <person name="Magnuson J."/>
            <person name="Mondo S."/>
            <person name="Nolan M."/>
            <person name="Ohm R."/>
            <person name="Pangilinan J."/>
            <person name="Park H.-J."/>
            <person name="Ramirez L."/>
            <person name="Alfaro M."/>
            <person name="Sun H."/>
            <person name="Tritt A."/>
            <person name="Yoshinaga Y."/>
            <person name="Zwiers L.-H."/>
            <person name="Turgeon B."/>
            <person name="Goodwin S."/>
            <person name="Spatafora J."/>
            <person name="Crous P."/>
            <person name="Grigoriev I."/>
        </authorList>
    </citation>
    <scope>NUCLEOTIDE SEQUENCE</scope>
    <source>
        <strain evidence="3">CBS 207.26</strain>
    </source>
</reference>
<evidence type="ECO:0000313" key="4">
    <source>
        <dbReference type="Proteomes" id="UP000800200"/>
    </source>
</evidence>
<protein>
    <submittedName>
        <fullName evidence="3">Uncharacterized protein</fullName>
    </submittedName>
</protein>
<feature type="region of interest" description="Disordered" evidence="2">
    <location>
        <begin position="74"/>
        <end position="107"/>
    </location>
</feature>
<keyword evidence="1" id="KW-0175">Coiled coil</keyword>
<evidence type="ECO:0000256" key="1">
    <source>
        <dbReference type="SAM" id="Coils"/>
    </source>
</evidence>
<dbReference type="AlphaFoldDB" id="A0A6A6EHU2"/>
<dbReference type="Proteomes" id="UP000800200">
    <property type="component" value="Unassembled WGS sequence"/>
</dbReference>
<organism evidence="3 4">
    <name type="scientific">Zopfia rhizophila CBS 207.26</name>
    <dbReference type="NCBI Taxonomy" id="1314779"/>
    <lineage>
        <taxon>Eukaryota</taxon>
        <taxon>Fungi</taxon>
        <taxon>Dikarya</taxon>
        <taxon>Ascomycota</taxon>
        <taxon>Pezizomycotina</taxon>
        <taxon>Dothideomycetes</taxon>
        <taxon>Dothideomycetes incertae sedis</taxon>
        <taxon>Zopfiaceae</taxon>
        <taxon>Zopfia</taxon>
    </lineage>
</organism>
<dbReference type="EMBL" id="ML994618">
    <property type="protein sequence ID" value="KAF2190883.1"/>
    <property type="molecule type" value="Genomic_DNA"/>
</dbReference>
<feature type="coiled-coil region" evidence="1">
    <location>
        <begin position="272"/>
        <end position="299"/>
    </location>
</feature>
<name>A0A6A6EHU2_9PEZI</name>
<sequence length="370" mass="41220">MLGRGVNLAYPSLAESLLTIHQFKLAEEIPHSLLPPTLSRQLFLSVQDPLDANVSEKMWLSKFRVNHLRKDSGIGDDLHPKYPSSLSPTDISARPYTPPERDGLKVSDMLHDSPYSDYWTEPSYSPSSPESTRAKRAAEASAYLFPPDDIPASLHTHPKYTLRPLPPMPWDAPSSASPVQNLLFSCINNLEKLISQSAPNDEQMEYIIAQFESINAYLSAPEAQSRQPSDSLFDSAIGLGGEDIQADSKLPVAPFLDPGQNSLYFQMVNDYIAEVKRSADQLGERLEEVQELNSLLLDRIYMDRETIYKLRRLDSSTVPIGSKLEPEIREVGKGSEKKPGMGFWGAMGAALDSFAESFGIVDYYTLFSDE</sequence>